<name>A0A4U0Y4V8_9PEZI</name>
<proteinExistence type="predicted"/>
<dbReference type="Proteomes" id="UP000309340">
    <property type="component" value="Unassembled WGS sequence"/>
</dbReference>
<keyword evidence="2" id="KW-1185">Reference proteome</keyword>
<protein>
    <recommendedName>
        <fullName evidence="3">F-box domain-containing protein</fullName>
    </recommendedName>
</protein>
<dbReference type="EMBL" id="NAJQ01000012">
    <property type="protein sequence ID" value="TKA83273.1"/>
    <property type="molecule type" value="Genomic_DNA"/>
</dbReference>
<accession>A0A4U0Y4V8</accession>
<evidence type="ECO:0000313" key="2">
    <source>
        <dbReference type="Proteomes" id="UP000309340"/>
    </source>
</evidence>
<gene>
    <name evidence="1" type="ORF">B0A55_00800</name>
</gene>
<sequence>MSATNSFMSLPAELRLDIYERVLQFECPLRRIKTIEDLDGTIDDELRQYVRGGPADISILFACRKTFDEALPILYKHSKISLCHDDVCIRSRELGFTRYKPELLTKAVVFDLERFEGGYAALGERLLEQGVNVTFTFTAPGHLTMSSPVTVPRLDFRLNVIAATWAYYSTLPAQHIELHRRCSIPTQLMGINKRFVLYIREILWKYHEWVATGRPDFLLGEAQTYLRGVDLRWLEVANKGSVVYEKLTDKLLQRLELLAMRR</sequence>
<dbReference type="OrthoDB" id="3815337at2759"/>
<comment type="caution">
    <text evidence="1">The sequence shown here is derived from an EMBL/GenBank/DDBJ whole genome shotgun (WGS) entry which is preliminary data.</text>
</comment>
<evidence type="ECO:0008006" key="3">
    <source>
        <dbReference type="Google" id="ProtNLM"/>
    </source>
</evidence>
<evidence type="ECO:0000313" key="1">
    <source>
        <dbReference type="EMBL" id="TKA83273.1"/>
    </source>
</evidence>
<dbReference type="AlphaFoldDB" id="A0A4U0Y4V8"/>
<reference evidence="1 2" key="1">
    <citation type="submission" date="2017-03" db="EMBL/GenBank/DDBJ databases">
        <title>Genomes of endolithic fungi from Antarctica.</title>
        <authorList>
            <person name="Coleine C."/>
            <person name="Masonjones S."/>
            <person name="Stajich J.E."/>
        </authorList>
    </citation>
    <scope>NUCLEOTIDE SEQUENCE [LARGE SCALE GENOMIC DNA]</scope>
    <source>
        <strain evidence="1 2">CCFEE 5184</strain>
    </source>
</reference>
<organism evidence="1 2">
    <name type="scientific">Friedmanniomyces simplex</name>
    <dbReference type="NCBI Taxonomy" id="329884"/>
    <lineage>
        <taxon>Eukaryota</taxon>
        <taxon>Fungi</taxon>
        <taxon>Dikarya</taxon>
        <taxon>Ascomycota</taxon>
        <taxon>Pezizomycotina</taxon>
        <taxon>Dothideomycetes</taxon>
        <taxon>Dothideomycetidae</taxon>
        <taxon>Mycosphaerellales</taxon>
        <taxon>Teratosphaeriaceae</taxon>
        <taxon>Friedmanniomyces</taxon>
    </lineage>
</organism>